<keyword evidence="1" id="KW-0472">Membrane</keyword>
<sequence length="55" mass="6035">MILFADYNTPYLFAISFVLLIGLLEILALICGHMLSGALDAHLDHYDSITTGHIS</sequence>
<accession>A0A376NVE3</accession>
<organism evidence="3 4">
    <name type="scientific">Escherichia coli</name>
    <dbReference type="NCBI Taxonomy" id="562"/>
    <lineage>
        <taxon>Bacteria</taxon>
        <taxon>Pseudomonadati</taxon>
        <taxon>Pseudomonadota</taxon>
        <taxon>Gammaproteobacteria</taxon>
        <taxon>Enterobacterales</taxon>
        <taxon>Enterobacteriaceae</taxon>
        <taxon>Escherichia</taxon>
    </lineage>
</organism>
<dbReference type="Proteomes" id="UP000254428">
    <property type="component" value="Unassembled WGS sequence"/>
</dbReference>
<evidence type="ECO:0000256" key="1">
    <source>
        <dbReference type="SAM" id="Phobius"/>
    </source>
</evidence>
<keyword evidence="1" id="KW-1133">Transmembrane helix</keyword>
<gene>
    <name evidence="3" type="primary">yqiJ_1</name>
    <name evidence="3" type="ORF">NCTC11341_01572</name>
</gene>
<reference evidence="3 4" key="1">
    <citation type="submission" date="2018-06" db="EMBL/GenBank/DDBJ databases">
        <authorList>
            <consortium name="Pathogen Informatics"/>
            <person name="Doyle S."/>
        </authorList>
    </citation>
    <scope>NUCLEOTIDE SEQUENCE [LARGE SCALE GENOMIC DNA]</scope>
    <source>
        <strain evidence="3 4">NCTC11341</strain>
    </source>
</reference>
<dbReference type="Pfam" id="PF21001">
    <property type="entry name" value="YqiJ_N"/>
    <property type="match status" value="1"/>
</dbReference>
<feature type="domain" description="Inner membrane protein YqiJ N-terminal" evidence="2">
    <location>
        <begin position="8"/>
        <end position="47"/>
    </location>
</feature>
<evidence type="ECO:0000259" key="2">
    <source>
        <dbReference type="Pfam" id="PF21001"/>
    </source>
</evidence>
<evidence type="ECO:0000313" key="3">
    <source>
        <dbReference type="EMBL" id="STH70031.1"/>
    </source>
</evidence>
<dbReference type="EMBL" id="UGBT01000002">
    <property type="protein sequence ID" value="STH70031.1"/>
    <property type="molecule type" value="Genomic_DNA"/>
</dbReference>
<keyword evidence="1" id="KW-0812">Transmembrane</keyword>
<proteinExistence type="predicted"/>
<feature type="transmembrane region" description="Helical" evidence="1">
    <location>
        <begin position="12"/>
        <end position="35"/>
    </location>
</feature>
<name>A0A376NVE3_ECOLX</name>
<evidence type="ECO:0000313" key="4">
    <source>
        <dbReference type="Proteomes" id="UP000254428"/>
    </source>
</evidence>
<protein>
    <submittedName>
        <fullName evidence="3">Membrane protein YqiJ</fullName>
    </submittedName>
</protein>
<dbReference type="AlphaFoldDB" id="A0A376NVE3"/>
<dbReference type="InterPro" id="IPR048376">
    <property type="entry name" value="YqiJ_N"/>
</dbReference>